<keyword evidence="3" id="KW-1185">Reference proteome</keyword>
<evidence type="ECO:0000256" key="1">
    <source>
        <dbReference type="SAM" id="MobiDB-lite"/>
    </source>
</evidence>
<evidence type="ECO:0000313" key="2">
    <source>
        <dbReference type="EMBL" id="RJE20443.1"/>
    </source>
</evidence>
<evidence type="ECO:0000313" key="3">
    <source>
        <dbReference type="Proteomes" id="UP000266188"/>
    </source>
</evidence>
<dbReference type="OrthoDB" id="426293at2759"/>
<dbReference type="STRING" id="2070753.A0A3A2ZDQ6"/>
<feature type="compositionally biased region" description="Low complexity" evidence="1">
    <location>
        <begin position="38"/>
        <end position="54"/>
    </location>
</feature>
<feature type="region of interest" description="Disordered" evidence="1">
    <location>
        <begin position="1"/>
        <end position="63"/>
    </location>
</feature>
<dbReference type="EMBL" id="MVGC01000307">
    <property type="protein sequence ID" value="RJE20443.1"/>
    <property type="molecule type" value="Genomic_DNA"/>
</dbReference>
<sequence>AQKEKKPEQAASTADARPETPKDQPPPVPPKEHPASPPDASLSPSANASSRPASIVNTDERSAKDVFINQSLTLPFSLPTSTDMLVTYGAGFGGTNRERARKYIPTVPPEVLSRLDREL</sequence>
<organism evidence="2 3">
    <name type="scientific">Aspergillus sclerotialis</name>
    <dbReference type="NCBI Taxonomy" id="2070753"/>
    <lineage>
        <taxon>Eukaryota</taxon>
        <taxon>Fungi</taxon>
        <taxon>Dikarya</taxon>
        <taxon>Ascomycota</taxon>
        <taxon>Pezizomycotina</taxon>
        <taxon>Eurotiomycetes</taxon>
        <taxon>Eurotiomycetidae</taxon>
        <taxon>Eurotiales</taxon>
        <taxon>Aspergillaceae</taxon>
        <taxon>Aspergillus</taxon>
        <taxon>Aspergillus subgen. Polypaecilum</taxon>
    </lineage>
</organism>
<protein>
    <submittedName>
        <fullName evidence="2">DIL and Ankyrin</fullName>
    </submittedName>
</protein>
<gene>
    <name evidence="2" type="ORF">PHISCL_07229</name>
</gene>
<comment type="caution">
    <text evidence="2">The sequence shown here is derived from an EMBL/GenBank/DDBJ whole genome shotgun (WGS) entry which is preliminary data.</text>
</comment>
<dbReference type="Proteomes" id="UP000266188">
    <property type="component" value="Unassembled WGS sequence"/>
</dbReference>
<dbReference type="AlphaFoldDB" id="A0A3A2ZDQ6"/>
<reference evidence="3" key="1">
    <citation type="submission" date="2017-02" db="EMBL/GenBank/DDBJ databases">
        <authorList>
            <person name="Tafer H."/>
            <person name="Lopandic K."/>
        </authorList>
    </citation>
    <scope>NUCLEOTIDE SEQUENCE [LARGE SCALE GENOMIC DNA]</scope>
    <source>
        <strain evidence="3">CBS 366.77</strain>
    </source>
</reference>
<accession>A0A3A2ZDQ6</accession>
<name>A0A3A2ZDQ6_9EURO</name>
<proteinExistence type="predicted"/>
<feature type="non-terminal residue" evidence="2">
    <location>
        <position position="1"/>
    </location>
</feature>